<keyword evidence="7" id="KW-0004">4Fe-4S</keyword>
<evidence type="ECO:0000259" key="28">
    <source>
        <dbReference type="PROSITE" id="PS51669"/>
    </source>
</evidence>
<organism evidence="30">
    <name type="scientific">Clastoptera arizonana</name>
    <name type="common">Arizona spittle bug</name>
    <dbReference type="NCBI Taxonomy" id="38151"/>
    <lineage>
        <taxon>Eukaryota</taxon>
        <taxon>Metazoa</taxon>
        <taxon>Ecdysozoa</taxon>
        <taxon>Arthropoda</taxon>
        <taxon>Hexapoda</taxon>
        <taxon>Insecta</taxon>
        <taxon>Pterygota</taxon>
        <taxon>Neoptera</taxon>
        <taxon>Paraneoptera</taxon>
        <taxon>Hemiptera</taxon>
        <taxon>Auchenorrhyncha</taxon>
        <taxon>Cercopoidea</taxon>
        <taxon>Clastopteridae</taxon>
        <taxon>Clastoptera</taxon>
    </lineage>
</organism>
<evidence type="ECO:0000256" key="14">
    <source>
        <dbReference type="ARBA" id="ARBA00022982"/>
    </source>
</evidence>
<dbReference type="Pfam" id="PF22117">
    <property type="entry name" value="Fer4_Nqo3"/>
    <property type="match status" value="1"/>
</dbReference>
<evidence type="ECO:0000256" key="12">
    <source>
        <dbReference type="ARBA" id="ARBA00022946"/>
    </source>
</evidence>
<dbReference type="SUPFAM" id="SSF54862">
    <property type="entry name" value="4Fe-4S ferredoxins"/>
    <property type="match status" value="1"/>
</dbReference>
<dbReference type="FunFam" id="3.10.20.740:FF:000001">
    <property type="entry name" value="NADH-quinone oxidoreductase subunit G"/>
    <property type="match status" value="1"/>
</dbReference>
<keyword evidence="11" id="KW-0999">Mitochondrion inner membrane</keyword>
<keyword evidence="21" id="KW-0496">Mitochondrion</keyword>
<dbReference type="Pfam" id="PF22151">
    <property type="entry name" value="Fer4_NDSU1"/>
    <property type="match status" value="1"/>
</dbReference>
<evidence type="ECO:0000256" key="19">
    <source>
        <dbReference type="ARBA" id="ARBA00023027"/>
    </source>
</evidence>
<evidence type="ECO:0000256" key="24">
    <source>
        <dbReference type="ARBA" id="ARBA00045300"/>
    </source>
</evidence>
<dbReference type="FunFam" id="3.30.200.210:FF:000002">
    <property type="entry name" value="NADH-ubiquinone oxidoreductase 75 kDa subunit"/>
    <property type="match status" value="1"/>
</dbReference>
<dbReference type="PROSITE" id="PS00641">
    <property type="entry name" value="COMPLEX1_75K_1"/>
    <property type="match status" value="1"/>
</dbReference>
<dbReference type="GO" id="GO:0042773">
    <property type="term" value="P:ATP synthesis coupled electron transport"/>
    <property type="evidence" value="ECO:0007669"/>
    <property type="project" value="InterPro"/>
</dbReference>
<dbReference type="InterPro" id="IPR010228">
    <property type="entry name" value="NADH_UbQ_OxRdtase_Gsu"/>
</dbReference>
<dbReference type="InterPro" id="IPR001041">
    <property type="entry name" value="2Fe-2S_ferredoxin-type"/>
</dbReference>
<evidence type="ECO:0000256" key="15">
    <source>
        <dbReference type="ARBA" id="ARBA00022990"/>
    </source>
</evidence>
<feature type="domain" description="4Fe-4S His(Cys)3-ligated-type" evidence="29">
    <location>
        <begin position="107"/>
        <end position="146"/>
    </location>
</feature>
<dbReference type="InterPro" id="IPR054351">
    <property type="entry name" value="NADH_UbQ_OxRdtase_ferredoxin"/>
</dbReference>
<comment type="catalytic activity">
    <reaction evidence="25">
        <text>a ubiquinone + NADH + 5 H(+)(in) = a ubiquinol + NAD(+) + 4 H(+)(out)</text>
        <dbReference type="Rhea" id="RHEA:29091"/>
        <dbReference type="Rhea" id="RHEA-COMP:9565"/>
        <dbReference type="Rhea" id="RHEA-COMP:9566"/>
        <dbReference type="ChEBI" id="CHEBI:15378"/>
        <dbReference type="ChEBI" id="CHEBI:16389"/>
        <dbReference type="ChEBI" id="CHEBI:17976"/>
        <dbReference type="ChEBI" id="CHEBI:57540"/>
        <dbReference type="ChEBI" id="CHEBI:57945"/>
        <dbReference type="EC" id="7.1.1.2"/>
    </reaction>
</comment>
<dbReference type="PROSITE" id="PS51839">
    <property type="entry name" value="4FE4S_HC3"/>
    <property type="match status" value="1"/>
</dbReference>
<keyword evidence="20" id="KW-0830">Ubiquinone</keyword>
<dbReference type="GO" id="GO:0046872">
    <property type="term" value="F:metal ion binding"/>
    <property type="evidence" value="ECO:0007669"/>
    <property type="project" value="UniProtKB-KW"/>
</dbReference>
<dbReference type="PANTHER" id="PTHR43105">
    <property type="entry name" value="RESPIRATORY NITRATE REDUCTASE"/>
    <property type="match status" value="1"/>
</dbReference>
<dbReference type="CDD" id="cd00207">
    <property type="entry name" value="fer2"/>
    <property type="match status" value="1"/>
</dbReference>
<keyword evidence="19" id="KW-0520">NAD</keyword>
<evidence type="ECO:0000256" key="11">
    <source>
        <dbReference type="ARBA" id="ARBA00022792"/>
    </source>
</evidence>
<dbReference type="GO" id="GO:0005743">
    <property type="term" value="C:mitochondrial inner membrane"/>
    <property type="evidence" value="ECO:0007669"/>
    <property type="project" value="UniProtKB-SubCell"/>
</dbReference>
<evidence type="ECO:0000256" key="16">
    <source>
        <dbReference type="ARBA" id="ARBA00023002"/>
    </source>
</evidence>
<dbReference type="EMBL" id="GEDC01000123">
    <property type="protein sequence ID" value="JAS37175.1"/>
    <property type="molecule type" value="Transcribed_RNA"/>
</dbReference>
<evidence type="ECO:0000256" key="18">
    <source>
        <dbReference type="ARBA" id="ARBA00023014"/>
    </source>
</evidence>
<keyword evidence="13" id="KW-1278">Translocase</keyword>
<dbReference type="GO" id="GO:0045271">
    <property type="term" value="C:respiratory chain complex I"/>
    <property type="evidence" value="ECO:0007669"/>
    <property type="project" value="UniProtKB-ARBA"/>
</dbReference>
<dbReference type="InterPro" id="IPR015405">
    <property type="entry name" value="NDUFS1-like_C"/>
</dbReference>
<protein>
    <recommendedName>
        <fullName evidence="5">NADH-ubiquinone oxidoreductase 75 kDa subunit, mitochondrial</fullName>
        <ecNumber evidence="4">7.1.1.2</ecNumber>
    </recommendedName>
</protein>
<dbReference type="GO" id="GO:0008137">
    <property type="term" value="F:NADH dehydrogenase (ubiquinone) activity"/>
    <property type="evidence" value="ECO:0007669"/>
    <property type="project" value="UniProtKB-EC"/>
</dbReference>
<evidence type="ECO:0000256" key="6">
    <source>
        <dbReference type="ARBA" id="ARBA00022448"/>
    </source>
</evidence>
<proteinExistence type="inferred from homology"/>
<feature type="domain" description="4Fe-4S Mo/W bis-MGD-type" evidence="28">
    <location>
        <begin position="248"/>
        <end position="304"/>
    </location>
</feature>
<dbReference type="FunFam" id="3.40.50.740:FF:000002">
    <property type="entry name" value="NADH-ubiquinone oxidoreductase 75 kDa subunit, mitochondrial"/>
    <property type="match status" value="1"/>
</dbReference>
<dbReference type="InterPro" id="IPR036010">
    <property type="entry name" value="2Fe-2S_ferredoxin-like_sf"/>
</dbReference>
<keyword evidence="9" id="KW-0001">2Fe-2S</keyword>
<keyword evidence="8" id="KW-0679">Respiratory chain</keyword>
<dbReference type="CDD" id="cd02773">
    <property type="entry name" value="MopB_Res-Cmplx1_Nad11"/>
    <property type="match status" value="1"/>
</dbReference>
<name>A0A1B6EGX1_9HEMI</name>
<dbReference type="Pfam" id="PF10588">
    <property type="entry name" value="NADH-G_4Fe-4S_3"/>
    <property type="match status" value="1"/>
</dbReference>
<dbReference type="Gene3D" id="3.40.50.740">
    <property type="match status" value="1"/>
</dbReference>
<evidence type="ECO:0000256" key="4">
    <source>
        <dbReference type="ARBA" id="ARBA00012944"/>
    </source>
</evidence>
<dbReference type="PANTHER" id="PTHR43105:SF13">
    <property type="entry name" value="NADH-UBIQUINONE OXIDOREDUCTASE 75 KDA SUBUNIT, MITOCHONDRIAL"/>
    <property type="match status" value="1"/>
</dbReference>
<comment type="subcellular location">
    <subcellularLocation>
        <location evidence="2">Mitochondrion inner membrane</location>
        <topology evidence="2">Peripheral membrane protein</topology>
        <orientation evidence="2">Matrix side</orientation>
    </subcellularLocation>
</comment>
<dbReference type="Gene3D" id="3.10.20.740">
    <property type="match status" value="1"/>
</dbReference>
<evidence type="ECO:0000256" key="9">
    <source>
        <dbReference type="ARBA" id="ARBA00022714"/>
    </source>
</evidence>
<dbReference type="Pfam" id="PF13510">
    <property type="entry name" value="Fer2_4"/>
    <property type="match status" value="1"/>
</dbReference>
<evidence type="ECO:0000256" key="7">
    <source>
        <dbReference type="ARBA" id="ARBA00022485"/>
    </source>
</evidence>
<sequence>MLRLPFQRALPNVSVVFSSARGTATKAPEKLEVFIDDKRVLVDPGTTVLQAAAMVGVEIPRFCYHERLAVAGNCRMCLVEVEKSPKPVAACAMPVMKGWRIKTNSDMTRKAREGVMEFLLVNHPLDCPICDQGGECDLQDQSMAFGSDRSRFTDINFSGKRAVEDKDVGPLIKTIMTRCIHCTRCIRFASEVAGIDDLGTTGRGSDMQVGTYVEKMFLSELSGNVIDLCPVGALTSKPYSFTARPWETRKTESVDVLDALGSNIIVTTRTGEVLRVLPRLNEDVNEEWLSDKSRFSYDGLKRQRLITPMLKNCSGELVSVEWEDALIAVAKAIQSAKSEVGVIAGGLADAEALVALKDLLNRLGSEQLCTEQAFPSDGSGTDLRSSYLLNNKIAGVEEADWILLIGTNPRFEAPLLNSRIRKSYIHKELNVALVGPKVNLTYDYKHLGDSSQVLKQLTDGTHEFNKTLAAAKKPLIILGAQQLSRPDGAAILAQVQKLARALSLNSKAGADWKVLNILHQVASQVAALDLGYKAGVAEIRNHPPKVLYLLGADEETITRADLPPNTFVIYQGHHGDAGASIADAVLPGAAYTEKQATYVNTEGRAQQTLVAVTPPGLAREDWKIIRALSEILGYKLPYDTLNEIRSRLEDVSPNLTRYGDVEEANFFAQATELAKNIKGNLDAKPLDVKQKTLEDFYMTDPISRASSTMAKCIQAVIKQKESKYYEEHSS</sequence>
<evidence type="ECO:0000256" key="20">
    <source>
        <dbReference type="ARBA" id="ARBA00023075"/>
    </source>
</evidence>
<dbReference type="SMART" id="SM00929">
    <property type="entry name" value="NADH-G_4Fe-4S_3"/>
    <property type="match status" value="1"/>
</dbReference>
<evidence type="ECO:0000256" key="3">
    <source>
        <dbReference type="ARBA" id="ARBA00005404"/>
    </source>
</evidence>
<dbReference type="PROSITE" id="PS51669">
    <property type="entry name" value="4FE4S_MOW_BIS_MGD"/>
    <property type="match status" value="1"/>
</dbReference>
<dbReference type="Pfam" id="PF09326">
    <property type="entry name" value="NADH_dhqG_C"/>
    <property type="match status" value="1"/>
</dbReference>
<dbReference type="FunFam" id="3.30.70.20:FF:000002">
    <property type="entry name" value="NADH-ubiquinone oxidoreductase 75 kDa subunit"/>
    <property type="match status" value="1"/>
</dbReference>
<evidence type="ECO:0000256" key="17">
    <source>
        <dbReference type="ARBA" id="ARBA00023004"/>
    </source>
</evidence>
<dbReference type="Gene3D" id="3.30.200.210">
    <property type="match status" value="1"/>
</dbReference>
<dbReference type="PROSITE" id="PS00642">
    <property type="entry name" value="COMPLEX1_75K_2"/>
    <property type="match status" value="1"/>
</dbReference>
<feature type="domain" description="2Fe-2S ferredoxin-type" evidence="27">
    <location>
        <begin position="29"/>
        <end position="107"/>
    </location>
</feature>
<evidence type="ECO:0000256" key="5">
    <source>
        <dbReference type="ARBA" id="ARBA00013888"/>
    </source>
</evidence>
<dbReference type="InterPro" id="IPR050123">
    <property type="entry name" value="Prok_molybdopt-oxidoreductase"/>
</dbReference>
<evidence type="ECO:0000256" key="1">
    <source>
        <dbReference type="ARBA" id="ARBA00001966"/>
    </source>
</evidence>
<dbReference type="GO" id="GO:0016651">
    <property type="term" value="F:oxidoreductase activity, acting on NAD(P)H"/>
    <property type="evidence" value="ECO:0007669"/>
    <property type="project" value="InterPro"/>
</dbReference>
<keyword evidence="14" id="KW-0249">Electron transport</keyword>
<evidence type="ECO:0000256" key="22">
    <source>
        <dbReference type="ARBA" id="ARBA00023136"/>
    </source>
</evidence>
<evidence type="ECO:0000256" key="8">
    <source>
        <dbReference type="ARBA" id="ARBA00022660"/>
    </source>
</evidence>
<dbReference type="InterPro" id="IPR000283">
    <property type="entry name" value="NADH_UbQ_OxRdtase_75kDa_su_CS"/>
</dbReference>
<keyword evidence="18" id="KW-0411">Iron-sulfur</keyword>
<evidence type="ECO:0000256" key="26">
    <source>
        <dbReference type="RuleBase" id="RU004523"/>
    </source>
</evidence>
<evidence type="ECO:0000259" key="27">
    <source>
        <dbReference type="PROSITE" id="PS51085"/>
    </source>
</evidence>
<evidence type="ECO:0000256" key="10">
    <source>
        <dbReference type="ARBA" id="ARBA00022723"/>
    </source>
</evidence>
<comment type="similarity">
    <text evidence="3 26">Belongs to the complex I 75 kDa subunit family.</text>
</comment>
<accession>A0A1B6EGX1</accession>
<dbReference type="PROSITE" id="PS00643">
    <property type="entry name" value="COMPLEX1_75K_3"/>
    <property type="match status" value="1"/>
</dbReference>
<evidence type="ECO:0000256" key="21">
    <source>
        <dbReference type="ARBA" id="ARBA00023128"/>
    </source>
</evidence>
<keyword evidence="10" id="KW-0479">Metal-binding</keyword>
<keyword evidence="16" id="KW-0560">Oxidoreductase</keyword>
<evidence type="ECO:0000313" key="30">
    <source>
        <dbReference type="EMBL" id="JAS37175.1"/>
    </source>
</evidence>
<dbReference type="InterPro" id="IPR019574">
    <property type="entry name" value="NADH_UbQ_OxRdtase_Gsu_4Fe4S-bd"/>
</dbReference>
<evidence type="ECO:0000256" key="2">
    <source>
        <dbReference type="ARBA" id="ARBA00004443"/>
    </source>
</evidence>
<evidence type="ECO:0000256" key="23">
    <source>
        <dbReference type="ARBA" id="ARBA00034078"/>
    </source>
</evidence>
<evidence type="ECO:0000256" key="13">
    <source>
        <dbReference type="ARBA" id="ARBA00022967"/>
    </source>
</evidence>
<keyword evidence="22" id="KW-0472">Membrane</keyword>
<dbReference type="Gene3D" id="3.30.70.20">
    <property type="match status" value="1"/>
</dbReference>
<keyword evidence="15" id="KW-0007">Acetylation</keyword>
<evidence type="ECO:0000259" key="29">
    <source>
        <dbReference type="PROSITE" id="PS51839"/>
    </source>
</evidence>
<dbReference type="InterPro" id="IPR006963">
    <property type="entry name" value="Mopterin_OxRdtase_4Fe-4S_dom"/>
</dbReference>
<keyword evidence="6" id="KW-0813">Transport</keyword>
<comment type="function">
    <text evidence="24">Core subunit of the mitochondrial membrane respiratory chain NADH dehydrogenase (Complex I) which catalyzes electron transfer from NADH through the respiratory chain, using ubiquinone as an electron acceptor. Essential for catalysing the entry and efficient transfer of electrons within complex I. Plays a key role in the assembly and stability of complex I and participates in the association of complex I with ubiquinol-cytochrome reductase complex (Complex III) to form supercomplexes.</text>
</comment>
<comment type="cofactor">
    <cofactor evidence="23">
        <name>[2Fe-2S] cluster</name>
        <dbReference type="ChEBI" id="CHEBI:190135"/>
    </cofactor>
</comment>
<dbReference type="GO" id="GO:0051537">
    <property type="term" value="F:2 iron, 2 sulfur cluster binding"/>
    <property type="evidence" value="ECO:0007669"/>
    <property type="project" value="UniProtKB-KW"/>
</dbReference>
<dbReference type="InterPro" id="IPR006656">
    <property type="entry name" value="Mopterin_OxRdtase"/>
</dbReference>
<dbReference type="GO" id="GO:0051539">
    <property type="term" value="F:4 iron, 4 sulfur cluster binding"/>
    <property type="evidence" value="ECO:0007669"/>
    <property type="project" value="UniProtKB-KW"/>
</dbReference>
<dbReference type="NCBIfam" id="TIGR01973">
    <property type="entry name" value="NuoG"/>
    <property type="match status" value="1"/>
</dbReference>
<gene>
    <name evidence="30" type="ORF">g.10194</name>
</gene>
<comment type="cofactor">
    <cofactor evidence="1">
        <name>[4Fe-4S] cluster</name>
        <dbReference type="ChEBI" id="CHEBI:49883"/>
    </cofactor>
</comment>
<evidence type="ECO:0000256" key="25">
    <source>
        <dbReference type="ARBA" id="ARBA00049551"/>
    </source>
</evidence>
<dbReference type="SUPFAM" id="SSF53706">
    <property type="entry name" value="Formate dehydrogenase/DMSO reductase, domains 1-3"/>
    <property type="match status" value="1"/>
</dbReference>
<dbReference type="PROSITE" id="PS51085">
    <property type="entry name" value="2FE2S_FER_2"/>
    <property type="match status" value="1"/>
</dbReference>
<dbReference type="SUPFAM" id="SSF54292">
    <property type="entry name" value="2Fe-2S ferredoxin-like"/>
    <property type="match status" value="1"/>
</dbReference>
<reference evidence="30" key="1">
    <citation type="submission" date="2015-12" db="EMBL/GenBank/DDBJ databases">
        <title>De novo transcriptome assembly of four potential Pierce s Disease insect vectors from Arizona vineyards.</title>
        <authorList>
            <person name="Tassone E.E."/>
        </authorList>
    </citation>
    <scope>NUCLEOTIDE SEQUENCE</scope>
</reference>
<keyword evidence="12" id="KW-0809">Transit peptide</keyword>
<dbReference type="EC" id="7.1.1.2" evidence="4"/>
<keyword evidence="17" id="KW-0408">Iron</keyword>
<dbReference type="AlphaFoldDB" id="A0A1B6EGX1"/>
<dbReference type="Pfam" id="PF00384">
    <property type="entry name" value="Molybdopterin"/>
    <property type="match status" value="1"/>
</dbReference>